<gene>
    <name evidence="1" type="ORF">FJY75_09670</name>
</gene>
<dbReference type="Gene3D" id="1.10.10.10">
    <property type="entry name" value="Winged helix-like DNA-binding domain superfamily/Winged helix DNA-binding domain"/>
    <property type="match status" value="1"/>
</dbReference>
<dbReference type="SUPFAM" id="SSF46689">
    <property type="entry name" value="Homeodomain-like"/>
    <property type="match status" value="1"/>
</dbReference>
<evidence type="ECO:0000313" key="2">
    <source>
        <dbReference type="Proteomes" id="UP000748308"/>
    </source>
</evidence>
<comment type="caution">
    <text evidence="1">The sequence shown here is derived from an EMBL/GenBank/DDBJ whole genome shotgun (WGS) entry which is preliminary data.</text>
</comment>
<dbReference type="InterPro" id="IPR036388">
    <property type="entry name" value="WH-like_DNA-bd_sf"/>
</dbReference>
<accession>A0A938BRR7</accession>
<reference evidence="1" key="1">
    <citation type="submission" date="2019-03" db="EMBL/GenBank/DDBJ databases">
        <title>Lake Tanganyika Metagenome-Assembled Genomes (MAGs).</title>
        <authorList>
            <person name="Tran P."/>
        </authorList>
    </citation>
    <scope>NUCLEOTIDE SEQUENCE</scope>
    <source>
        <strain evidence="1">M_DeepCast_400m_m2_100</strain>
    </source>
</reference>
<dbReference type="Pfam" id="PF13384">
    <property type="entry name" value="HTH_23"/>
    <property type="match status" value="1"/>
</dbReference>
<proteinExistence type="predicted"/>
<feature type="non-terminal residue" evidence="1">
    <location>
        <position position="51"/>
    </location>
</feature>
<dbReference type="Proteomes" id="UP000748308">
    <property type="component" value="Unassembled WGS sequence"/>
</dbReference>
<dbReference type="InterPro" id="IPR009057">
    <property type="entry name" value="Homeodomain-like_sf"/>
</dbReference>
<sequence>MKITDARRLTHGQLTDLRRRGVAAVQGGESPEKVAEVLGVHRSTVYGWLAR</sequence>
<name>A0A938BRR7_UNCEI</name>
<organism evidence="1 2">
    <name type="scientific">Eiseniibacteriota bacterium</name>
    <dbReference type="NCBI Taxonomy" id="2212470"/>
    <lineage>
        <taxon>Bacteria</taxon>
        <taxon>Candidatus Eiseniibacteriota</taxon>
    </lineage>
</organism>
<dbReference type="EMBL" id="VGIY01000264">
    <property type="protein sequence ID" value="MBM3318106.1"/>
    <property type="molecule type" value="Genomic_DNA"/>
</dbReference>
<protein>
    <submittedName>
        <fullName evidence="1">Helix-turn-helix domain-containing protein</fullName>
    </submittedName>
</protein>
<evidence type="ECO:0000313" key="1">
    <source>
        <dbReference type="EMBL" id="MBM3318106.1"/>
    </source>
</evidence>
<dbReference type="AlphaFoldDB" id="A0A938BRR7"/>